<proteinExistence type="predicted"/>
<keyword evidence="3" id="KW-1185">Reference proteome</keyword>
<dbReference type="Proteomes" id="UP001241472">
    <property type="component" value="Unassembled WGS sequence"/>
</dbReference>
<accession>A0ABT9PQ54</accession>
<evidence type="ECO:0000313" key="2">
    <source>
        <dbReference type="EMBL" id="MDP9836316.1"/>
    </source>
</evidence>
<gene>
    <name evidence="2" type="ORF">J2T09_001060</name>
</gene>
<reference evidence="2 3" key="1">
    <citation type="submission" date="2023-07" db="EMBL/GenBank/DDBJ databases">
        <title>Sorghum-associated microbial communities from plants grown in Nebraska, USA.</title>
        <authorList>
            <person name="Schachtman D."/>
        </authorList>
    </citation>
    <scope>NUCLEOTIDE SEQUENCE [LARGE SCALE GENOMIC DNA]</scope>
    <source>
        <strain evidence="2 3">DS1307</strain>
    </source>
</reference>
<dbReference type="RefSeq" id="WP_306831901.1">
    <property type="nucleotide sequence ID" value="NZ_JAUSRF010000003.1"/>
</dbReference>
<comment type="caution">
    <text evidence="2">The sequence shown here is derived from an EMBL/GenBank/DDBJ whole genome shotgun (WGS) entry which is preliminary data.</text>
</comment>
<sequence length="210" mass="23419">MLRLILSGLALVVCAVCPSLAAQGDDPDWPCIQRKVPELSIGQIWTGAELPPEARDWSQDPTVAALIEALSARRMPLADAEQRIRTYRDGLGQDRKAQQIAMLVQGLFDRMNGERSQVISGIARYAHSQRTMAESLRREASQIDALRAKPDANANEVAVRTERLKFQTRIFQERVQSLTFVCEVPTLIEQRLYALVQTLLKAGDEAPPAR</sequence>
<evidence type="ECO:0000256" key="1">
    <source>
        <dbReference type="SAM" id="SignalP"/>
    </source>
</evidence>
<evidence type="ECO:0008006" key="4">
    <source>
        <dbReference type="Google" id="ProtNLM"/>
    </source>
</evidence>
<name>A0ABT9PQ54_9HYPH</name>
<dbReference type="EMBL" id="JAUSRF010000003">
    <property type="protein sequence ID" value="MDP9836316.1"/>
    <property type="molecule type" value="Genomic_DNA"/>
</dbReference>
<protein>
    <recommendedName>
        <fullName evidence="4">Secreted protein</fullName>
    </recommendedName>
</protein>
<organism evidence="2 3">
    <name type="scientific">Neorhizobium huautlense</name>
    <dbReference type="NCBI Taxonomy" id="67774"/>
    <lineage>
        <taxon>Bacteria</taxon>
        <taxon>Pseudomonadati</taxon>
        <taxon>Pseudomonadota</taxon>
        <taxon>Alphaproteobacteria</taxon>
        <taxon>Hyphomicrobiales</taxon>
        <taxon>Rhizobiaceae</taxon>
        <taxon>Rhizobium/Agrobacterium group</taxon>
        <taxon>Neorhizobium</taxon>
    </lineage>
</organism>
<evidence type="ECO:0000313" key="3">
    <source>
        <dbReference type="Proteomes" id="UP001241472"/>
    </source>
</evidence>
<feature type="chain" id="PRO_5047414181" description="Secreted protein" evidence="1">
    <location>
        <begin position="22"/>
        <end position="210"/>
    </location>
</feature>
<feature type="signal peptide" evidence="1">
    <location>
        <begin position="1"/>
        <end position="21"/>
    </location>
</feature>
<keyword evidence="1" id="KW-0732">Signal</keyword>